<name>A0A1Z9Z2A3_9GAMM</name>
<evidence type="ECO:0008006" key="3">
    <source>
        <dbReference type="Google" id="ProtNLM"/>
    </source>
</evidence>
<organism evidence="1 2">
    <name type="scientific">Acinetobacter populi</name>
    <dbReference type="NCBI Taxonomy" id="1582270"/>
    <lineage>
        <taxon>Bacteria</taxon>
        <taxon>Pseudomonadati</taxon>
        <taxon>Pseudomonadota</taxon>
        <taxon>Gammaproteobacteria</taxon>
        <taxon>Moraxellales</taxon>
        <taxon>Moraxellaceae</taxon>
        <taxon>Acinetobacter</taxon>
    </lineage>
</organism>
<dbReference type="RefSeq" id="WP_087619254.1">
    <property type="nucleotide sequence ID" value="NZ_JAKVJF010000005.1"/>
</dbReference>
<accession>A0A1Z9Z2A3</accession>
<evidence type="ECO:0000313" key="1">
    <source>
        <dbReference type="EMBL" id="OUY08585.1"/>
    </source>
</evidence>
<proteinExistence type="predicted"/>
<sequence>MSLNPKKAVKHSAFHRIELLASRACGCFKCLQIFSPDHIKEWADNGKTAICPYCKTNTVIGDASKYPINNDFLSTMQKTFVN</sequence>
<dbReference type="Proteomes" id="UP000196536">
    <property type="component" value="Unassembled WGS sequence"/>
</dbReference>
<protein>
    <recommendedName>
        <fullName evidence="3">Cytoplasmic protein</fullName>
    </recommendedName>
</protein>
<evidence type="ECO:0000313" key="2">
    <source>
        <dbReference type="Proteomes" id="UP000196536"/>
    </source>
</evidence>
<dbReference type="OrthoDB" id="9800296at2"/>
<dbReference type="AlphaFoldDB" id="A0A1Z9Z2A3"/>
<gene>
    <name evidence="1" type="ORF">CAP51_02950</name>
</gene>
<reference evidence="1 2" key="1">
    <citation type="submission" date="2017-05" db="EMBL/GenBank/DDBJ databases">
        <title>Acinetobacter populi ANC 5415 (= PBJ7), whole genome shotgun sequencing project.</title>
        <authorList>
            <person name="Nemec A."/>
            <person name="Radolfova-Krizova L."/>
        </authorList>
    </citation>
    <scope>NUCLEOTIDE SEQUENCE [LARGE SCALE GENOMIC DNA]</scope>
    <source>
        <strain evidence="1 2">PBJ7</strain>
    </source>
</reference>
<keyword evidence="2" id="KW-1185">Reference proteome</keyword>
<comment type="caution">
    <text evidence="1">The sequence shown here is derived from an EMBL/GenBank/DDBJ whole genome shotgun (WGS) entry which is preliminary data.</text>
</comment>
<dbReference type="EMBL" id="NEXX01000001">
    <property type="protein sequence ID" value="OUY08585.1"/>
    <property type="molecule type" value="Genomic_DNA"/>
</dbReference>